<dbReference type="PANTHER" id="PTHR45690">
    <property type="entry name" value="NACHT, LRR AND PYD DOMAINS-CONTAINING PROTEIN 12"/>
    <property type="match status" value="1"/>
</dbReference>
<feature type="domain" description="NACHT" evidence="9">
    <location>
        <begin position="266"/>
        <end position="403"/>
    </location>
</feature>
<dbReference type="InParanoid" id="A0A6J2VBS8"/>
<dbReference type="CDD" id="cd08330">
    <property type="entry name" value="CARD_ASC_NALP1"/>
    <property type="match status" value="1"/>
</dbReference>
<dbReference type="RefSeq" id="XP_030629367.1">
    <property type="nucleotide sequence ID" value="XM_030773507.1"/>
</dbReference>
<dbReference type="InterPro" id="IPR027417">
    <property type="entry name" value="P-loop_NTPase"/>
</dbReference>
<dbReference type="GO" id="GO:0006954">
    <property type="term" value="P:inflammatory response"/>
    <property type="evidence" value="ECO:0007669"/>
    <property type="project" value="UniProtKB-KW"/>
</dbReference>
<dbReference type="SUPFAM" id="SSF52540">
    <property type="entry name" value="P-loop containing nucleoside triphosphate hydrolases"/>
    <property type="match status" value="1"/>
</dbReference>
<evidence type="ECO:0000256" key="7">
    <source>
        <dbReference type="ARBA" id="ARBA00023198"/>
    </source>
</evidence>
<dbReference type="Gene3D" id="1.10.533.10">
    <property type="entry name" value="Death Domain, Fas"/>
    <property type="match status" value="2"/>
</dbReference>
<dbReference type="InterPro" id="IPR001315">
    <property type="entry name" value="CARD"/>
</dbReference>
<dbReference type="PROSITE" id="PS50209">
    <property type="entry name" value="CARD"/>
    <property type="match status" value="2"/>
</dbReference>
<evidence type="ECO:0000313" key="10">
    <source>
        <dbReference type="Proteomes" id="UP000504632"/>
    </source>
</evidence>
<proteinExistence type="predicted"/>
<evidence type="ECO:0000256" key="6">
    <source>
        <dbReference type="ARBA" id="ARBA00022859"/>
    </source>
</evidence>
<dbReference type="PANTHER" id="PTHR45690:SF19">
    <property type="entry name" value="NACHT, LRR AND PYD DOMAINS-CONTAINING PROTEIN 3"/>
    <property type="match status" value="1"/>
</dbReference>
<dbReference type="Gene3D" id="3.40.50.300">
    <property type="entry name" value="P-loop containing nucleotide triphosphate hydrolases"/>
    <property type="match status" value="1"/>
</dbReference>
<evidence type="ECO:0000313" key="11">
    <source>
        <dbReference type="RefSeq" id="XP_030629367.1"/>
    </source>
</evidence>
<dbReference type="InterPro" id="IPR050637">
    <property type="entry name" value="NLRP_innate_immun_reg"/>
</dbReference>
<dbReference type="Proteomes" id="UP000504632">
    <property type="component" value="Chromosome 5"/>
</dbReference>
<dbReference type="OrthoDB" id="8891580at2759"/>
<gene>
    <name evidence="11" type="primary">LOC115811345</name>
</gene>
<accession>A0A6J2VBS8</accession>
<evidence type="ECO:0000256" key="5">
    <source>
        <dbReference type="ARBA" id="ARBA00022843"/>
    </source>
</evidence>
<dbReference type="InterPro" id="IPR029495">
    <property type="entry name" value="NACHT-assoc"/>
</dbReference>
<name>A0A6J2VBS8_CHACN</name>
<dbReference type="InterPro" id="IPR033516">
    <property type="entry name" value="CARD8/ASC/NALP1_CARD"/>
</dbReference>
<evidence type="ECO:0000259" key="8">
    <source>
        <dbReference type="PROSITE" id="PS50209"/>
    </source>
</evidence>
<evidence type="ECO:0000256" key="1">
    <source>
        <dbReference type="ARBA" id="ARBA00004514"/>
    </source>
</evidence>
<dbReference type="PROSITE" id="PS50837">
    <property type="entry name" value="NACHT"/>
    <property type="match status" value="1"/>
</dbReference>
<keyword evidence="2" id="KW-0963">Cytoplasm</keyword>
<evidence type="ECO:0000256" key="2">
    <source>
        <dbReference type="ARBA" id="ARBA00022490"/>
    </source>
</evidence>
<feature type="domain" description="CARD" evidence="8">
    <location>
        <begin position="1"/>
        <end position="77"/>
    </location>
</feature>
<dbReference type="GO" id="GO:0042981">
    <property type="term" value="P:regulation of apoptotic process"/>
    <property type="evidence" value="ECO:0007669"/>
    <property type="project" value="InterPro"/>
</dbReference>
<keyword evidence="3" id="KW-0399">Innate immunity</keyword>
<dbReference type="GO" id="GO:0045087">
    <property type="term" value="P:innate immune response"/>
    <property type="evidence" value="ECO:0007669"/>
    <property type="project" value="UniProtKB-KW"/>
</dbReference>
<dbReference type="SMART" id="SM00114">
    <property type="entry name" value="CARD"/>
    <property type="match status" value="2"/>
</dbReference>
<evidence type="ECO:0000256" key="3">
    <source>
        <dbReference type="ARBA" id="ARBA00022588"/>
    </source>
</evidence>
<keyword evidence="6" id="KW-0391">Immunity</keyword>
<keyword evidence="7" id="KW-0395">Inflammatory response</keyword>
<dbReference type="Pfam" id="PF00619">
    <property type="entry name" value="CARD"/>
    <property type="match status" value="1"/>
</dbReference>
<dbReference type="FunFam" id="1.10.533.10:FF:000013">
    <property type="entry name" value="Apoptosis-associated speck-like protein containing a CARD"/>
    <property type="match status" value="1"/>
</dbReference>
<reference evidence="11" key="1">
    <citation type="submission" date="2025-08" db="UniProtKB">
        <authorList>
            <consortium name="RefSeq"/>
        </authorList>
    </citation>
    <scope>IDENTIFICATION</scope>
</reference>
<dbReference type="AlphaFoldDB" id="A0A6J2VBS8"/>
<dbReference type="Pfam" id="PF14484">
    <property type="entry name" value="FISNA"/>
    <property type="match status" value="1"/>
</dbReference>
<keyword evidence="4" id="KW-0677">Repeat</keyword>
<evidence type="ECO:0000259" key="9">
    <source>
        <dbReference type="PROSITE" id="PS50837"/>
    </source>
</evidence>
<keyword evidence="5" id="KW-0832">Ubl conjugation</keyword>
<dbReference type="GO" id="GO:0061702">
    <property type="term" value="C:canonical inflammasome complex"/>
    <property type="evidence" value="ECO:0007669"/>
    <property type="project" value="UniProtKB-SubCell"/>
</dbReference>
<dbReference type="Pfam" id="PF05729">
    <property type="entry name" value="NACHT"/>
    <property type="match status" value="1"/>
</dbReference>
<protein>
    <submittedName>
        <fullName evidence="11">NACHT, LRR and PYD domains-containing protein 3-like</fullName>
    </submittedName>
</protein>
<evidence type="ECO:0000256" key="4">
    <source>
        <dbReference type="ARBA" id="ARBA00022737"/>
    </source>
</evidence>
<dbReference type="InterPro" id="IPR011029">
    <property type="entry name" value="DEATH-like_dom_sf"/>
</dbReference>
<sequence>MQTLREKKTSLIKILSADIGFVLQHVVERTLITYHDYRKLNVPSHSSEQICINLLDTLINRGEETCQRFIEMLSQTDMLDTFPGLRQILQDARFVDEHRAELIQRVTMVMPLADSLLSLGMLHEETYSQISAARTRQEKMRALLTALRSGGDRVKSAFYSVLRDVEPHLLQELGKRIKEPLLMYKEVIRFEYAYMTEYDSLPGEHVLLTDHYSELLIIQRHRGQSERKEDILSKGKKLFSKKESEKHSIIGLEEFFNPDDHGVVPKAVILQGSSGHGKSLTAQRIMLDWASGKLYTDNFDFIFHLKCKEINQISWEKSLVELLRYSQSLTPAQISQILQHSPERVLFLIDGFNELELSQDSVFNWSLPTDVQTPASPESTLKALLSGCLLPESFLLVTTRSTATDTLSKLLKKQPQRFTEIMGFSERGVEDYFQSFFKDDQLLQTQAYEHVKANETLFTACFIPVICWIICTVFRERHKDSMEITNVLDTTTSIYVDCMSTLLKYHYQGLSQSVPGLLRSLGQLAKRGMLEQQALFDKKRVSETIPDPANIPFLCKFDFRRKIHQETVFSFIHFSFQEFFTALYYALLTDNEMKREVKRLFRNLEDIRNDFNLDDADERKSKLHLLPVIRFLFGLVNSELSGCLMETYNLSVSPTIQAQLKEWILKVIKERHERLHLRGHANLFVLCCLYEFHEEEFLRVAMDGWEYIDLSDLPLSRMDYLVVHYCLQFCSNSTYVKFTHSATTAEEVKPLQPEVNSFEKFRLMAEGLSHEDSGDLSLTPVDGDNLTKLRENSVLSDQDVQQTLNTLNKQDSWARVLTVKAITIDTALMLVDFFQKGEINKEIRTMAKITEEAVVSLSSSSVGKVPLWLILCLITRVFTKEQCQYECLKNSWEQVQMIVGEPHQKGHLPSQHMQQSDGVDSRNFWWCHGGRLT</sequence>
<comment type="subcellular location">
    <subcellularLocation>
        <location evidence="1">Cytoplasm</location>
        <location evidence="1">Cytosol</location>
    </subcellularLocation>
</comment>
<dbReference type="CDD" id="cd01671">
    <property type="entry name" value="CARD"/>
    <property type="match status" value="1"/>
</dbReference>
<dbReference type="GeneID" id="115811345"/>
<keyword evidence="10" id="KW-1185">Reference proteome</keyword>
<dbReference type="SUPFAM" id="SSF47986">
    <property type="entry name" value="DEATH domain"/>
    <property type="match status" value="2"/>
</dbReference>
<dbReference type="Pfam" id="PF17776">
    <property type="entry name" value="NLRC4_HD2"/>
    <property type="match status" value="1"/>
</dbReference>
<feature type="domain" description="CARD" evidence="8">
    <location>
        <begin position="93"/>
        <end position="177"/>
    </location>
</feature>
<dbReference type="InterPro" id="IPR041267">
    <property type="entry name" value="NLRP_HD2"/>
</dbReference>
<dbReference type="InterPro" id="IPR007111">
    <property type="entry name" value="NACHT_NTPase"/>
</dbReference>
<organism evidence="10 11">
    <name type="scientific">Chanos chanos</name>
    <name type="common">Milkfish</name>
    <name type="synonym">Mugil chanos</name>
    <dbReference type="NCBI Taxonomy" id="29144"/>
    <lineage>
        <taxon>Eukaryota</taxon>
        <taxon>Metazoa</taxon>
        <taxon>Chordata</taxon>
        <taxon>Craniata</taxon>
        <taxon>Vertebrata</taxon>
        <taxon>Euteleostomi</taxon>
        <taxon>Actinopterygii</taxon>
        <taxon>Neopterygii</taxon>
        <taxon>Teleostei</taxon>
        <taxon>Ostariophysi</taxon>
        <taxon>Gonorynchiformes</taxon>
        <taxon>Chanidae</taxon>
        <taxon>Chanos</taxon>
    </lineage>
</organism>